<evidence type="ECO:0000313" key="1">
    <source>
        <dbReference type="EMBL" id="GAA4178489.1"/>
    </source>
</evidence>
<comment type="caution">
    <text evidence="1">The sequence shown here is derived from an EMBL/GenBank/DDBJ whole genome shotgun (WGS) entry which is preliminary data.</text>
</comment>
<gene>
    <name evidence="1" type="ORF">GCM10022287_28880</name>
</gene>
<dbReference type="EMBL" id="BAABBW010000004">
    <property type="protein sequence ID" value="GAA4178489.1"/>
    <property type="molecule type" value="Genomic_DNA"/>
</dbReference>
<sequence>MMQTTRPPTSSQPAAPEALGLSHILTSLLPPTVHTSDGPERYTVSAVFNRRPSAGEITGINGAAARSWLDGAQFPEVSLKVSDRRLEIANTSLEQLASGLAATIAGLLAHLSAEDATQAHSAAGDLADHEQSEERRLAAINALIAEIPLSASAPSDEQPQLGLARIATGLLPSALGTDSASPRYTVAVEFTRAPTPREIEMITGTSLRQQMSAAGYPEAVLTIRDRRLEIHGTSLEELRAGLADVISSAFIGISSEAATRDVEAAADAARQAEQESNRQQYVTTAAAAVRFVAPRD</sequence>
<dbReference type="RefSeq" id="WP_344755626.1">
    <property type="nucleotide sequence ID" value="NZ_BAABBW010000004.1"/>
</dbReference>
<name>A0ABP8A5Z7_9MICO</name>
<keyword evidence="2" id="KW-1185">Reference proteome</keyword>
<evidence type="ECO:0000313" key="2">
    <source>
        <dbReference type="Proteomes" id="UP001501079"/>
    </source>
</evidence>
<reference evidence="2" key="1">
    <citation type="journal article" date="2019" name="Int. J. Syst. Evol. Microbiol.">
        <title>The Global Catalogue of Microorganisms (GCM) 10K type strain sequencing project: providing services to taxonomists for standard genome sequencing and annotation.</title>
        <authorList>
            <consortium name="The Broad Institute Genomics Platform"/>
            <consortium name="The Broad Institute Genome Sequencing Center for Infectious Disease"/>
            <person name="Wu L."/>
            <person name="Ma J."/>
        </authorList>
    </citation>
    <scope>NUCLEOTIDE SEQUENCE [LARGE SCALE GENOMIC DNA]</scope>
    <source>
        <strain evidence="2">JCM 17591</strain>
    </source>
</reference>
<dbReference type="Proteomes" id="UP001501079">
    <property type="component" value="Unassembled WGS sequence"/>
</dbReference>
<protein>
    <submittedName>
        <fullName evidence="1">Uncharacterized protein</fullName>
    </submittedName>
</protein>
<accession>A0ABP8A5Z7</accession>
<proteinExistence type="predicted"/>
<organism evidence="1 2">
    <name type="scientific">Gryllotalpicola koreensis</name>
    <dbReference type="NCBI Taxonomy" id="993086"/>
    <lineage>
        <taxon>Bacteria</taxon>
        <taxon>Bacillati</taxon>
        <taxon>Actinomycetota</taxon>
        <taxon>Actinomycetes</taxon>
        <taxon>Micrococcales</taxon>
        <taxon>Microbacteriaceae</taxon>
        <taxon>Gryllotalpicola</taxon>
    </lineage>
</organism>